<evidence type="ECO:0000313" key="4">
    <source>
        <dbReference type="EMBL" id="SCA55853.1"/>
    </source>
</evidence>
<dbReference type="PROSITE" id="PS50110">
    <property type="entry name" value="RESPONSE_REGULATORY"/>
    <property type="match status" value="1"/>
</dbReference>
<dbReference type="SMART" id="SM00448">
    <property type="entry name" value="REC"/>
    <property type="match status" value="1"/>
</dbReference>
<evidence type="ECO:0000313" key="5">
    <source>
        <dbReference type="Proteomes" id="UP000231658"/>
    </source>
</evidence>
<protein>
    <submittedName>
        <fullName evidence="4">Response regulator</fullName>
    </submittedName>
</protein>
<accession>A0A1C3REY5</accession>
<reference evidence="4 5" key="1">
    <citation type="submission" date="2016-07" db="EMBL/GenBank/DDBJ databases">
        <authorList>
            <person name="Lefevre C.T."/>
        </authorList>
    </citation>
    <scope>NUCLEOTIDE SEQUENCE [LARGE SCALE GENOMIC DNA]</scope>
    <source>
        <strain evidence="4">PR1</strain>
    </source>
</reference>
<dbReference type="EMBL" id="FLYE01000005">
    <property type="protein sequence ID" value="SCA55853.1"/>
    <property type="molecule type" value="Genomic_DNA"/>
</dbReference>
<organism evidence="4 5">
    <name type="scientific">Candidatus Terasakiella magnetica</name>
    <dbReference type="NCBI Taxonomy" id="1867952"/>
    <lineage>
        <taxon>Bacteria</taxon>
        <taxon>Pseudomonadati</taxon>
        <taxon>Pseudomonadota</taxon>
        <taxon>Alphaproteobacteria</taxon>
        <taxon>Rhodospirillales</taxon>
        <taxon>Terasakiellaceae</taxon>
        <taxon>Terasakiella</taxon>
    </lineage>
</organism>
<dbReference type="Proteomes" id="UP000231658">
    <property type="component" value="Unassembled WGS sequence"/>
</dbReference>
<dbReference type="AlphaFoldDB" id="A0A1C3REY5"/>
<keyword evidence="5" id="KW-1185">Reference proteome</keyword>
<dbReference type="RefSeq" id="WP_069186553.1">
    <property type="nucleotide sequence ID" value="NZ_FLYE01000005.1"/>
</dbReference>
<dbReference type="InterPro" id="IPR050595">
    <property type="entry name" value="Bact_response_regulator"/>
</dbReference>
<dbReference type="STRING" id="1867952.MTBPR1_130049"/>
<dbReference type="Pfam" id="PF00072">
    <property type="entry name" value="Response_reg"/>
    <property type="match status" value="1"/>
</dbReference>
<gene>
    <name evidence="4" type="ORF">MTBPR1_130049</name>
</gene>
<name>A0A1C3REY5_9PROT</name>
<dbReference type="SUPFAM" id="SSF52172">
    <property type="entry name" value="CheY-like"/>
    <property type="match status" value="1"/>
</dbReference>
<evidence type="ECO:0000256" key="2">
    <source>
        <dbReference type="PROSITE-ProRule" id="PRU00169"/>
    </source>
</evidence>
<feature type="domain" description="Response regulatory" evidence="3">
    <location>
        <begin position="3"/>
        <end position="119"/>
    </location>
</feature>
<dbReference type="InterPro" id="IPR011006">
    <property type="entry name" value="CheY-like_superfamily"/>
</dbReference>
<dbReference type="GO" id="GO:0000160">
    <property type="term" value="P:phosphorelay signal transduction system"/>
    <property type="evidence" value="ECO:0007669"/>
    <property type="project" value="InterPro"/>
</dbReference>
<evidence type="ECO:0000259" key="3">
    <source>
        <dbReference type="PROSITE" id="PS50110"/>
    </source>
</evidence>
<sequence length="119" mass="13207">MATVLLVDDDIDIRLSMSVVLEGQGYETLVAENGVEAIKQLEGHTVDCVLLDIFMPEKDGYETIGEIRRHYPQTKIIAMSGYNERSFSPLDYAQSLGADLALTKPFSADELKVSLKKLL</sequence>
<dbReference type="Gene3D" id="3.40.50.2300">
    <property type="match status" value="1"/>
</dbReference>
<dbReference type="PANTHER" id="PTHR44591:SF23">
    <property type="entry name" value="CHEY SUBFAMILY"/>
    <property type="match status" value="1"/>
</dbReference>
<evidence type="ECO:0000256" key="1">
    <source>
        <dbReference type="ARBA" id="ARBA00022553"/>
    </source>
</evidence>
<proteinExistence type="predicted"/>
<dbReference type="OrthoDB" id="9802155at2"/>
<feature type="modified residue" description="4-aspartylphosphate" evidence="2">
    <location>
        <position position="52"/>
    </location>
</feature>
<keyword evidence="1 2" id="KW-0597">Phosphoprotein</keyword>
<dbReference type="PANTHER" id="PTHR44591">
    <property type="entry name" value="STRESS RESPONSE REGULATOR PROTEIN 1"/>
    <property type="match status" value="1"/>
</dbReference>
<dbReference type="InterPro" id="IPR001789">
    <property type="entry name" value="Sig_transdc_resp-reg_receiver"/>
</dbReference>